<accession>A0A5C7B9F6</accession>
<feature type="transmembrane region" description="Helical" evidence="1">
    <location>
        <begin position="86"/>
        <end position="105"/>
    </location>
</feature>
<organism evidence="2 3">
    <name type="scientific">Psychroserpens burtonensis</name>
    <dbReference type="NCBI Taxonomy" id="49278"/>
    <lineage>
        <taxon>Bacteria</taxon>
        <taxon>Pseudomonadati</taxon>
        <taxon>Bacteroidota</taxon>
        <taxon>Flavobacteriia</taxon>
        <taxon>Flavobacteriales</taxon>
        <taxon>Flavobacteriaceae</taxon>
        <taxon>Psychroserpens</taxon>
    </lineage>
</organism>
<dbReference type="Proteomes" id="UP000321938">
    <property type="component" value="Unassembled WGS sequence"/>
</dbReference>
<proteinExistence type="predicted"/>
<evidence type="ECO:0000313" key="3">
    <source>
        <dbReference type="Proteomes" id="UP000321938"/>
    </source>
</evidence>
<dbReference type="PROSITE" id="PS51257">
    <property type="entry name" value="PROKAR_LIPOPROTEIN"/>
    <property type="match status" value="1"/>
</dbReference>
<evidence type="ECO:0000256" key="1">
    <source>
        <dbReference type="SAM" id="Phobius"/>
    </source>
</evidence>
<dbReference type="RefSeq" id="WP_028871667.1">
    <property type="nucleotide sequence ID" value="NZ_VOSB01000009.1"/>
</dbReference>
<name>A0A5C7B9F6_9FLAO</name>
<keyword evidence="1" id="KW-0472">Membrane</keyword>
<gene>
    <name evidence="2" type="ORF">ES692_07545</name>
</gene>
<reference evidence="2 3" key="1">
    <citation type="submission" date="2019-08" db="EMBL/GenBank/DDBJ databases">
        <title>Genome of Psychroserpens burtonensis ACAM 167.</title>
        <authorList>
            <person name="Bowman J.P."/>
        </authorList>
    </citation>
    <scope>NUCLEOTIDE SEQUENCE [LARGE SCALE GENOMIC DNA]</scope>
    <source>
        <strain evidence="2 3">ACAM 167</strain>
    </source>
</reference>
<evidence type="ECO:0000313" key="2">
    <source>
        <dbReference type="EMBL" id="TXE18091.1"/>
    </source>
</evidence>
<comment type="caution">
    <text evidence="2">The sequence shown here is derived from an EMBL/GenBank/DDBJ whole genome shotgun (WGS) entry which is preliminary data.</text>
</comment>
<protein>
    <recommendedName>
        <fullName evidence="4">Lipoprotein</fullName>
    </recommendedName>
</protein>
<keyword evidence="1" id="KW-0812">Transmembrane</keyword>
<dbReference type="AlphaFoldDB" id="A0A5C7B9F6"/>
<sequence>MKLTAYLFFSLIFLTSCNSYKKIDLSVGDINCQKTYKITTIDGKKFKDKKCEQTLTSLNCSKNIIPLNKIVEIKERRFSYLETSGILILTGITVAVIVAISNIGIDVNTSF</sequence>
<keyword evidence="3" id="KW-1185">Reference proteome</keyword>
<keyword evidence="1" id="KW-1133">Transmembrane helix</keyword>
<dbReference type="STRING" id="1123037.GCA_000425305_01702"/>
<dbReference type="EMBL" id="VOSB01000009">
    <property type="protein sequence ID" value="TXE18091.1"/>
    <property type="molecule type" value="Genomic_DNA"/>
</dbReference>
<evidence type="ECO:0008006" key="4">
    <source>
        <dbReference type="Google" id="ProtNLM"/>
    </source>
</evidence>